<accession>A0A9N9JA88</accession>
<dbReference type="AlphaFoldDB" id="A0A9N9JA88"/>
<comment type="subunit">
    <text evidence="1">Component of the Mediator complex.</text>
</comment>
<feature type="non-terminal residue" evidence="2">
    <location>
        <position position="210"/>
    </location>
</feature>
<gene>
    <name evidence="1" type="primary">MED8</name>
    <name evidence="2" type="ORF">AMORRO_LOCUS16603</name>
</gene>
<dbReference type="Pfam" id="PF10232">
    <property type="entry name" value="Med8"/>
    <property type="match status" value="1"/>
</dbReference>
<keyword evidence="1" id="KW-0010">Activator</keyword>
<dbReference type="GO" id="GO:0003712">
    <property type="term" value="F:transcription coregulator activity"/>
    <property type="evidence" value="ECO:0007669"/>
    <property type="project" value="InterPro"/>
</dbReference>
<keyword evidence="3" id="KW-1185">Reference proteome</keyword>
<comment type="similarity">
    <text evidence="1">Belongs to the Mediator complex subunit 8 family.</text>
</comment>
<organism evidence="2 3">
    <name type="scientific">Acaulospora morrowiae</name>
    <dbReference type="NCBI Taxonomy" id="94023"/>
    <lineage>
        <taxon>Eukaryota</taxon>
        <taxon>Fungi</taxon>
        <taxon>Fungi incertae sedis</taxon>
        <taxon>Mucoromycota</taxon>
        <taxon>Glomeromycotina</taxon>
        <taxon>Glomeromycetes</taxon>
        <taxon>Diversisporales</taxon>
        <taxon>Acaulosporaceae</taxon>
        <taxon>Acaulospora</taxon>
    </lineage>
</organism>
<dbReference type="GO" id="GO:0016592">
    <property type="term" value="C:mediator complex"/>
    <property type="evidence" value="ECO:0007669"/>
    <property type="project" value="InterPro"/>
</dbReference>
<dbReference type="GO" id="GO:0006357">
    <property type="term" value="P:regulation of transcription by RNA polymerase II"/>
    <property type="evidence" value="ECO:0007669"/>
    <property type="project" value="InterPro"/>
</dbReference>
<sequence>YDQSSVIKRQPLTQSSRYHTLLYDSLDMSQTPRGNYALSSQINMENMDQVEVVRSRMIQVNDAQGEFLAGFDVNDTNVNWVDYLNRYNIFLSKHTGLSNTFIDSNFKKIVLHPKEIPPEDQEELISTLLRTKPIPEIAQKEKQIKHDISVEEGLDGLEKDAKEDKNDETKWDRLLKEWESRYNEHRDITKNASMFCEDVIGKMDIKCRME</sequence>
<feature type="non-terminal residue" evidence="2">
    <location>
        <position position="1"/>
    </location>
</feature>
<evidence type="ECO:0000313" key="3">
    <source>
        <dbReference type="Proteomes" id="UP000789342"/>
    </source>
</evidence>
<dbReference type="Proteomes" id="UP000789342">
    <property type="component" value="Unassembled WGS sequence"/>
</dbReference>
<comment type="function">
    <text evidence="1">Component of the Mediator complex, a coactivator involved in the regulated transcription of nearly all RNA polymerase II-dependent genes. Mediator functions as a bridge to convey information from gene-specific regulatory proteins to the basal RNA polymerase II transcription machinery. Mediator is recruited to promoters by direct interactions with regulatory proteins and serves as a scaffold for the assembly of a functional preinitiation complex with RNA polymerase II and the general transcription factors.</text>
</comment>
<dbReference type="EMBL" id="CAJVPV010046714">
    <property type="protein sequence ID" value="CAG8771304.1"/>
    <property type="molecule type" value="Genomic_DNA"/>
</dbReference>
<reference evidence="2" key="1">
    <citation type="submission" date="2021-06" db="EMBL/GenBank/DDBJ databases">
        <authorList>
            <person name="Kallberg Y."/>
            <person name="Tangrot J."/>
            <person name="Rosling A."/>
        </authorList>
    </citation>
    <scope>NUCLEOTIDE SEQUENCE</scope>
    <source>
        <strain evidence="2">CL551</strain>
    </source>
</reference>
<name>A0A9N9JA88_9GLOM</name>
<evidence type="ECO:0000256" key="1">
    <source>
        <dbReference type="RuleBase" id="RU364144"/>
    </source>
</evidence>
<protein>
    <recommendedName>
        <fullName evidence="1">Mediator of RNA polymerase II transcription subunit 8</fullName>
    </recommendedName>
    <alternativeName>
        <fullName evidence="1">Mediator complex subunit 8</fullName>
    </alternativeName>
</protein>
<proteinExistence type="inferred from homology"/>
<comment type="subcellular location">
    <subcellularLocation>
        <location evidence="1">Nucleus</location>
    </subcellularLocation>
</comment>
<dbReference type="InterPro" id="IPR019364">
    <property type="entry name" value="Mediatior_Med8_fun/met"/>
</dbReference>
<keyword evidence="1" id="KW-0805">Transcription regulation</keyword>
<comment type="caution">
    <text evidence="2">The sequence shown here is derived from an EMBL/GenBank/DDBJ whole genome shotgun (WGS) entry which is preliminary data.</text>
</comment>
<evidence type="ECO:0000313" key="2">
    <source>
        <dbReference type="EMBL" id="CAG8771304.1"/>
    </source>
</evidence>
<keyword evidence="1" id="KW-0804">Transcription</keyword>
<dbReference type="OrthoDB" id="5568181at2759"/>
<keyword evidence="1" id="KW-0539">Nucleus</keyword>